<comment type="caution">
    <text evidence="6">The sequence shown here is derived from an EMBL/GenBank/DDBJ whole genome shotgun (WGS) entry which is preliminary data.</text>
</comment>
<sequence>MKFPHGAFPVSRLPSLNALRCFEAAARSGSFSRAAEELNVTQSAVSHQVRQLEQWFGITLFDRLGRQTMPTQKGQELARSLAEAFDIMAAACRRLQQSDQGPALTIAALPSFATIWLIPKLSQFFREHPEISVKVVYAFADHKVDFDEVDIAVLWGPGEWDGCRSTKLLPGSTVPICNPIYLEKEGPFDVPQTILGKPLLHDTDRLDWQNWMRHAGLKHAGPSPGPIFQDFNLLRAAALAGQGIALCPKSLIADDLASGRLVQLFDIDIKQDYAYSIIEPASGIARRTEALDTFKDWLLSTAKGR</sequence>
<gene>
    <name evidence="6" type="ORF">DK847_05280</name>
</gene>
<dbReference type="PANTHER" id="PTHR30537">
    <property type="entry name" value="HTH-TYPE TRANSCRIPTIONAL REGULATOR"/>
    <property type="match status" value="1"/>
</dbReference>
<dbReference type="GO" id="GO:0003700">
    <property type="term" value="F:DNA-binding transcription factor activity"/>
    <property type="evidence" value="ECO:0007669"/>
    <property type="project" value="InterPro"/>
</dbReference>
<keyword evidence="7" id="KW-1185">Reference proteome</keyword>
<dbReference type="GO" id="GO:0006351">
    <property type="term" value="P:DNA-templated transcription"/>
    <property type="evidence" value="ECO:0007669"/>
    <property type="project" value="TreeGrafter"/>
</dbReference>
<dbReference type="CDD" id="cd08432">
    <property type="entry name" value="PBP2_GcdR_TrpI_HvrB_AmpR_like"/>
    <property type="match status" value="1"/>
</dbReference>
<proteinExistence type="inferred from homology"/>
<evidence type="ECO:0000256" key="4">
    <source>
        <dbReference type="ARBA" id="ARBA00023163"/>
    </source>
</evidence>
<evidence type="ECO:0000256" key="2">
    <source>
        <dbReference type="ARBA" id="ARBA00023015"/>
    </source>
</evidence>
<dbReference type="InterPro" id="IPR036388">
    <property type="entry name" value="WH-like_DNA-bd_sf"/>
</dbReference>
<dbReference type="EMBL" id="QKVK01000002">
    <property type="protein sequence ID" value="PZF77840.1"/>
    <property type="molecule type" value="Genomic_DNA"/>
</dbReference>
<organism evidence="6 7">
    <name type="scientific">Aestuariivirga litoralis</name>
    <dbReference type="NCBI Taxonomy" id="2650924"/>
    <lineage>
        <taxon>Bacteria</taxon>
        <taxon>Pseudomonadati</taxon>
        <taxon>Pseudomonadota</taxon>
        <taxon>Alphaproteobacteria</taxon>
        <taxon>Hyphomicrobiales</taxon>
        <taxon>Aestuariivirgaceae</taxon>
        <taxon>Aestuariivirga</taxon>
    </lineage>
</organism>
<evidence type="ECO:0000259" key="5">
    <source>
        <dbReference type="PROSITE" id="PS50931"/>
    </source>
</evidence>
<dbReference type="InterPro" id="IPR000847">
    <property type="entry name" value="LysR_HTH_N"/>
</dbReference>
<dbReference type="Gene3D" id="3.40.190.10">
    <property type="entry name" value="Periplasmic binding protein-like II"/>
    <property type="match status" value="2"/>
</dbReference>
<dbReference type="NCBIfam" id="NF008352">
    <property type="entry name" value="PRK11139.1"/>
    <property type="match status" value="1"/>
</dbReference>
<dbReference type="InterPro" id="IPR058163">
    <property type="entry name" value="LysR-type_TF_proteobact-type"/>
</dbReference>
<dbReference type="PRINTS" id="PR00039">
    <property type="entry name" value="HTHLYSR"/>
</dbReference>
<dbReference type="PANTHER" id="PTHR30537:SF79">
    <property type="entry name" value="TRANSCRIPTIONAL REGULATOR-RELATED"/>
    <property type="match status" value="1"/>
</dbReference>
<dbReference type="SUPFAM" id="SSF53850">
    <property type="entry name" value="Periplasmic binding protein-like II"/>
    <property type="match status" value="1"/>
</dbReference>
<evidence type="ECO:0000313" key="7">
    <source>
        <dbReference type="Proteomes" id="UP000248795"/>
    </source>
</evidence>
<dbReference type="Pfam" id="PF03466">
    <property type="entry name" value="LysR_substrate"/>
    <property type="match status" value="1"/>
</dbReference>
<dbReference type="Gene3D" id="1.10.10.10">
    <property type="entry name" value="Winged helix-like DNA-binding domain superfamily/Winged helix DNA-binding domain"/>
    <property type="match status" value="1"/>
</dbReference>
<dbReference type="PROSITE" id="PS50931">
    <property type="entry name" value="HTH_LYSR"/>
    <property type="match status" value="1"/>
</dbReference>
<dbReference type="GO" id="GO:0043565">
    <property type="term" value="F:sequence-specific DNA binding"/>
    <property type="evidence" value="ECO:0007669"/>
    <property type="project" value="TreeGrafter"/>
</dbReference>
<reference evidence="7" key="1">
    <citation type="submission" date="2018-06" db="EMBL/GenBank/DDBJ databases">
        <title>Aestuariibacter litoralis strain KCTC 52945T.</title>
        <authorList>
            <person name="Li X."/>
            <person name="Salam N."/>
            <person name="Li J.-L."/>
            <person name="Chen Y.-M."/>
            <person name="Yang Z.-W."/>
            <person name="Zhang L.-Y."/>
            <person name="Han M.-X."/>
            <person name="Xiao M."/>
            <person name="Li W.-J."/>
        </authorList>
    </citation>
    <scope>NUCLEOTIDE SEQUENCE [LARGE SCALE GENOMIC DNA]</scope>
    <source>
        <strain evidence="7">KCTC 52945</strain>
    </source>
</reference>
<dbReference type="Proteomes" id="UP000248795">
    <property type="component" value="Unassembled WGS sequence"/>
</dbReference>
<name>A0A2W2AYZ6_9HYPH</name>
<accession>A0A2W2AYZ6</accession>
<dbReference type="FunFam" id="3.40.190.10:FF:000017">
    <property type="entry name" value="Glycine cleavage system transcriptional activator"/>
    <property type="match status" value="1"/>
</dbReference>
<dbReference type="FunFam" id="1.10.10.10:FF:000038">
    <property type="entry name" value="Glycine cleavage system transcriptional activator"/>
    <property type="match status" value="1"/>
</dbReference>
<evidence type="ECO:0000256" key="3">
    <source>
        <dbReference type="ARBA" id="ARBA00023125"/>
    </source>
</evidence>
<comment type="similarity">
    <text evidence="1">Belongs to the LysR transcriptional regulatory family.</text>
</comment>
<evidence type="ECO:0000313" key="6">
    <source>
        <dbReference type="EMBL" id="PZF77840.1"/>
    </source>
</evidence>
<keyword evidence="3" id="KW-0238">DNA-binding</keyword>
<dbReference type="InterPro" id="IPR005119">
    <property type="entry name" value="LysR_subst-bd"/>
</dbReference>
<feature type="domain" description="HTH lysR-type" evidence="5">
    <location>
        <begin position="14"/>
        <end position="71"/>
    </location>
</feature>
<evidence type="ECO:0000256" key="1">
    <source>
        <dbReference type="ARBA" id="ARBA00009437"/>
    </source>
</evidence>
<dbReference type="InterPro" id="IPR036390">
    <property type="entry name" value="WH_DNA-bd_sf"/>
</dbReference>
<dbReference type="Pfam" id="PF00126">
    <property type="entry name" value="HTH_1"/>
    <property type="match status" value="1"/>
</dbReference>
<dbReference type="AlphaFoldDB" id="A0A2W2AYZ6"/>
<keyword evidence="2" id="KW-0805">Transcription regulation</keyword>
<keyword evidence="4" id="KW-0804">Transcription</keyword>
<protein>
    <submittedName>
        <fullName evidence="6">LysR family transcriptional regulator</fullName>
    </submittedName>
</protein>
<dbReference type="SUPFAM" id="SSF46785">
    <property type="entry name" value="Winged helix' DNA-binding domain"/>
    <property type="match status" value="1"/>
</dbReference>